<feature type="domain" description="Methylene-tetrahydromethanopterin dehydrogenase N-terminal" evidence="1">
    <location>
        <begin position="16"/>
        <end position="96"/>
    </location>
</feature>
<sequence length="289" mass="30066">MRTLLLQLDTSPNPSVFDRVVAYDGGADEIMSCSGVTPDSVRDLVHGAIFTRGPKDLHNTAIFIGGTDMAAGEKVLAVVRDTFFGPMRVSVMLDSNGSNTTAVAAVVKLQKAGDVRNRRVVVTAATGPVGMRAAGLLAQAGADVTVTSRRVDGAAKLVEDLKARFGCTVRAVAMADASQAAGVLEGCELLLSAGGFGVRLVPREAWARQPELRAVADVNAVPPLGVEGIEAMDDGVEREGVLAFGALGIGGFKMKLHKACIAKLFERNDLVLDAESILDVAGTLSPPRG</sequence>
<dbReference type="InterPro" id="IPR015259">
    <property type="entry name" value="Methyl-teptahyd_DH_N"/>
</dbReference>
<accession>Q4JIQ0</accession>
<dbReference type="InterPro" id="IPR046346">
    <property type="entry name" value="Aminoacid_DH-like_N_sf"/>
</dbReference>
<name>Q4JIQ0_9BACT</name>
<reference evidence="2" key="2">
    <citation type="journal article" date="2005" name="J. Bacteriol.">
        <title>MtdC, a novel class of methylene tetrahydromethanopterin dehydrogenases.</title>
        <authorList>
            <person name="Vorholt J.A."/>
            <person name="Kalyuzhnaya M.G."/>
            <person name="Hagemeier C.H."/>
            <person name="Lidstrom M.E."/>
            <person name="Chistoserdova L."/>
        </authorList>
    </citation>
    <scope>NUCLEOTIDE SEQUENCE</scope>
</reference>
<protein>
    <submittedName>
        <fullName evidence="2">NADP-linked methylene tetrahydromethanopterin dehydrogenase</fullName>
    </submittedName>
</protein>
<dbReference type="EMBL" id="DQ084250">
    <property type="protein sequence ID" value="AAY89264.1"/>
    <property type="molecule type" value="Genomic_DNA"/>
</dbReference>
<evidence type="ECO:0000259" key="1">
    <source>
        <dbReference type="Pfam" id="PF09176"/>
    </source>
</evidence>
<reference evidence="2" key="1">
    <citation type="journal article" date="2005" name="Appl. Environ. Microbiol.">
        <title>Highly divergent genes for methanopterin-linked C1 transfer reactions in Lake Washington, assessed via metagenomic analysis and mRNA detection.</title>
        <authorList>
            <person name="Kalyuzhnaya M.G."/>
            <person name="Bowerman S."/>
            <person name="Nercessian O."/>
            <person name="Lidstrom M.E."/>
            <person name="Chistoserdova L."/>
        </authorList>
    </citation>
    <scope>NUCLEOTIDE SEQUENCE</scope>
</reference>
<proteinExistence type="predicted"/>
<dbReference type="SUPFAM" id="SSF51735">
    <property type="entry name" value="NAD(P)-binding Rossmann-fold domains"/>
    <property type="match status" value="1"/>
</dbReference>
<dbReference type="InterPro" id="IPR036291">
    <property type="entry name" value="NAD(P)-bd_dom_sf"/>
</dbReference>
<dbReference type="Gene3D" id="3.40.50.10280">
    <property type="entry name" value="Methylene-tetrahydromethanopterin dehydrogenase, N-terminal domain"/>
    <property type="match status" value="1"/>
</dbReference>
<dbReference type="SUPFAM" id="SSF53223">
    <property type="entry name" value="Aminoacid dehydrogenase-like, N-terminal domain"/>
    <property type="match status" value="1"/>
</dbReference>
<dbReference type="Gene3D" id="3.40.50.720">
    <property type="entry name" value="NAD(P)-binding Rossmann-like Domain"/>
    <property type="match status" value="1"/>
</dbReference>
<dbReference type="Pfam" id="PF09176">
    <property type="entry name" value="Mpt_N"/>
    <property type="match status" value="1"/>
</dbReference>
<dbReference type="InterPro" id="IPR037089">
    <property type="entry name" value="Methyl-teptahyd_DH_N_sf"/>
</dbReference>
<dbReference type="AlphaFoldDB" id="Q4JIQ0"/>
<evidence type="ECO:0000313" key="2">
    <source>
        <dbReference type="EMBL" id="AAY89264.1"/>
    </source>
</evidence>
<organism evidence="2">
    <name type="scientific">uncultured bacterium BAC10-10</name>
    <dbReference type="NCBI Taxonomy" id="333372"/>
    <lineage>
        <taxon>Bacteria</taxon>
        <taxon>environmental samples</taxon>
    </lineage>
</organism>